<dbReference type="AlphaFoldDB" id="A0AAU9I8R2"/>
<evidence type="ECO:0000313" key="4">
    <source>
        <dbReference type="Proteomes" id="UP001162131"/>
    </source>
</evidence>
<feature type="compositionally biased region" description="Acidic residues" evidence="2">
    <location>
        <begin position="461"/>
        <end position="473"/>
    </location>
</feature>
<feature type="region of interest" description="Disordered" evidence="2">
    <location>
        <begin position="444"/>
        <end position="473"/>
    </location>
</feature>
<feature type="coiled-coil region" evidence="1">
    <location>
        <begin position="324"/>
        <end position="351"/>
    </location>
</feature>
<name>A0AAU9I8R2_9CILI</name>
<dbReference type="EMBL" id="CAJZBQ010000002">
    <property type="protein sequence ID" value="CAG9310340.1"/>
    <property type="molecule type" value="Genomic_DNA"/>
</dbReference>
<evidence type="ECO:0000313" key="3">
    <source>
        <dbReference type="EMBL" id="CAG9310340.1"/>
    </source>
</evidence>
<feature type="coiled-coil region" evidence="1">
    <location>
        <begin position="212"/>
        <end position="247"/>
    </location>
</feature>
<dbReference type="Proteomes" id="UP001162131">
    <property type="component" value="Unassembled WGS sequence"/>
</dbReference>
<protein>
    <submittedName>
        <fullName evidence="3">Uncharacterized protein</fullName>
    </submittedName>
</protein>
<gene>
    <name evidence="3" type="ORF">BSTOLATCC_MIC1192</name>
</gene>
<accession>A0AAU9I8R2</accession>
<comment type="caution">
    <text evidence="3">The sequence shown here is derived from an EMBL/GenBank/DDBJ whole genome shotgun (WGS) entry which is preliminary data.</text>
</comment>
<evidence type="ECO:0000256" key="2">
    <source>
        <dbReference type="SAM" id="MobiDB-lite"/>
    </source>
</evidence>
<organism evidence="3 4">
    <name type="scientific">Blepharisma stoltei</name>
    <dbReference type="NCBI Taxonomy" id="1481888"/>
    <lineage>
        <taxon>Eukaryota</taxon>
        <taxon>Sar</taxon>
        <taxon>Alveolata</taxon>
        <taxon>Ciliophora</taxon>
        <taxon>Postciliodesmatophora</taxon>
        <taxon>Heterotrichea</taxon>
        <taxon>Heterotrichida</taxon>
        <taxon>Blepharismidae</taxon>
        <taxon>Blepharisma</taxon>
    </lineage>
</organism>
<sequence length="473" mass="54050">MSFAPPINHKAPKSKVIKEKLVSDSKSPAAKLQMLERSVSESSTDKNEFLSLLPLIPQISKLREAEGWLLKSIEDYQNLEKEVEEQANFLNKLVKSTETIESEAVSISAEDHTKFETEIEGFKDKMILLPLERNIGVKKQQIALKEGVIETLALLTTELAAYKTEIAEQYKAFEEQIEIIIPELLYEEALIQLEKDADWIKEELFKVIEHSVEELNAELEIKQFRLRQKMQQEILSLKSLMQSIRLEIRFPDYLLLNDDMPIEDKYAKLSERTNQDIMNVLGYVISGLEILEDSINSAVEFNETFQEKLKEAITQNVTFDEETKSTLREEIGEVQNNVEEAKNSHETLKSNSAKNFGKIKESVGMIETLQRQLMRSGNSKSEDFRGKASIAENKVNEKMNEMGNALKVIEGQLFVSRQMLETNSIQNFQANLLSDSNSFVVSFKEPPPFRNVQPGTTPLDSPEEPEEPDDSFF</sequence>
<reference evidence="3" key="1">
    <citation type="submission" date="2021-09" db="EMBL/GenBank/DDBJ databases">
        <authorList>
            <consortium name="AG Swart"/>
            <person name="Singh M."/>
            <person name="Singh A."/>
            <person name="Seah K."/>
            <person name="Emmerich C."/>
        </authorList>
    </citation>
    <scope>NUCLEOTIDE SEQUENCE</scope>
    <source>
        <strain evidence="3">ATCC30299</strain>
    </source>
</reference>
<keyword evidence="1" id="KW-0175">Coiled coil</keyword>
<keyword evidence="4" id="KW-1185">Reference proteome</keyword>
<proteinExistence type="predicted"/>
<evidence type="ECO:0000256" key="1">
    <source>
        <dbReference type="SAM" id="Coils"/>
    </source>
</evidence>